<keyword evidence="2" id="KW-1185">Reference proteome</keyword>
<evidence type="ECO:0000313" key="2">
    <source>
        <dbReference type="Proteomes" id="UP001642483"/>
    </source>
</evidence>
<name>A0ABP0GF60_CLALP</name>
<accession>A0ABP0GF60</accession>
<gene>
    <name evidence="1" type="ORF">CVLEPA_LOCUS23039</name>
</gene>
<protein>
    <submittedName>
        <fullName evidence="1">Uncharacterized protein</fullName>
    </submittedName>
</protein>
<sequence length="202" mass="23274">MEQPQDHSLYTVQHIGTNAEDFTDYVFNICVHEIMDKIPATKASLEEYFSETFSSKEELSQCLHSLVKHFYSTLEINSDVLEKYLEDVTFNFSPNIILPEIKIQKMYQQLSEAVQQDLVESSAGKEKMLIEKLKHLKMERTFLMQSLSRVDLLEIKLNNLHNLLLSCCSQCSSNELVALLKQVSFATKFISNWNSTISSFTT</sequence>
<dbReference type="EMBL" id="CAWYQH010000119">
    <property type="protein sequence ID" value="CAK8690416.1"/>
    <property type="molecule type" value="Genomic_DNA"/>
</dbReference>
<dbReference type="Proteomes" id="UP001642483">
    <property type="component" value="Unassembled WGS sequence"/>
</dbReference>
<organism evidence="1 2">
    <name type="scientific">Clavelina lepadiformis</name>
    <name type="common">Light-bulb sea squirt</name>
    <name type="synonym">Ascidia lepadiformis</name>
    <dbReference type="NCBI Taxonomy" id="159417"/>
    <lineage>
        <taxon>Eukaryota</taxon>
        <taxon>Metazoa</taxon>
        <taxon>Chordata</taxon>
        <taxon>Tunicata</taxon>
        <taxon>Ascidiacea</taxon>
        <taxon>Aplousobranchia</taxon>
        <taxon>Clavelinidae</taxon>
        <taxon>Clavelina</taxon>
    </lineage>
</organism>
<proteinExistence type="predicted"/>
<reference evidence="1 2" key="1">
    <citation type="submission" date="2024-02" db="EMBL/GenBank/DDBJ databases">
        <authorList>
            <person name="Daric V."/>
            <person name="Darras S."/>
        </authorList>
    </citation>
    <scope>NUCLEOTIDE SEQUENCE [LARGE SCALE GENOMIC DNA]</scope>
</reference>
<evidence type="ECO:0000313" key="1">
    <source>
        <dbReference type="EMBL" id="CAK8690416.1"/>
    </source>
</evidence>
<comment type="caution">
    <text evidence="1">The sequence shown here is derived from an EMBL/GenBank/DDBJ whole genome shotgun (WGS) entry which is preliminary data.</text>
</comment>